<feature type="transmembrane region" description="Helical" evidence="2">
    <location>
        <begin position="192"/>
        <end position="214"/>
    </location>
</feature>
<feature type="transmembrane region" description="Helical" evidence="2">
    <location>
        <begin position="64"/>
        <end position="88"/>
    </location>
</feature>
<sequence length="310" mass="34567">MDLLTSALTGIFLPIFLGVLARRKDYIAAKNRPVLQQFAVRIAIPALVFSSLSTMDTGTAGQFLPMSLGLFLFFSMSWSSLFLLIFLLQKKSAWVKQFRSELLIMAFTGNLAYICWRLHELVIGPEGLQRGIFYTAFYWPFLLTFSFLSIAVFGLKQQKSLDRRELLYNVTPVLVFMAAGLAVGISGVRLPLWLSGFVSSFGNMAIPLVLFGMGLSLTVGKSLRTVGYLIPFLFLRLALWIGATLVMVQLPWFDEPSRGVLMINALAPLGVNPIIIGDMFGMDTEFIANSTIISTLLFLLFIPVIFFLWA</sequence>
<proteinExistence type="predicted"/>
<evidence type="ECO:0000313" key="4">
    <source>
        <dbReference type="Proteomes" id="UP000587760"/>
    </source>
</evidence>
<feature type="transmembrane region" description="Helical" evidence="2">
    <location>
        <begin position="6"/>
        <end position="22"/>
    </location>
</feature>
<comment type="caution">
    <text evidence="3">The sequence shown here is derived from an EMBL/GenBank/DDBJ whole genome shotgun (WGS) entry which is preliminary data.</text>
</comment>
<feature type="transmembrane region" description="Helical" evidence="2">
    <location>
        <begin position="287"/>
        <end position="309"/>
    </location>
</feature>
<dbReference type="AlphaFoldDB" id="A0A841R8E6"/>
<dbReference type="PANTHER" id="PTHR36838:SF3">
    <property type="entry name" value="TRANSPORTER AUXIN EFFLUX CARRIER EC FAMILY"/>
    <property type="match status" value="1"/>
</dbReference>
<evidence type="ECO:0000256" key="1">
    <source>
        <dbReference type="ARBA" id="ARBA00022448"/>
    </source>
</evidence>
<dbReference type="Proteomes" id="UP000587760">
    <property type="component" value="Unassembled WGS sequence"/>
</dbReference>
<dbReference type="RefSeq" id="WP_184747796.1">
    <property type="nucleotide sequence ID" value="NZ_JACHGJ010000007.1"/>
</dbReference>
<feature type="transmembrane region" description="Helical" evidence="2">
    <location>
        <begin position="131"/>
        <end position="154"/>
    </location>
</feature>
<dbReference type="PANTHER" id="PTHR36838">
    <property type="entry name" value="AUXIN EFFLUX CARRIER FAMILY PROTEIN"/>
    <property type="match status" value="1"/>
</dbReference>
<reference evidence="3 4" key="1">
    <citation type="submission" date="2020-08" db="EMBL/GenBank/DDBJ databases">
        <title>Genomic Encyclopedia of Type Strains, Phase IV (KMG-IV): sequencing the most valuable type-strain genomes for metagenomic binning, comparative biology and taxonomic classification.</title>
        <authorList>
            <person name="Goeker M."/>
        </authorList>
    </citation>
    <scope>NUCLEOTIDE SEQUENCE [LARGE SCALE GENOMIC DNA]</scope>
    <source>
        <strain evidence="3 4">DSM 2461</strain>
    </source>
</reference>
<dbReference type="EMBL" id="JACHGJ010000007">
    <property type="protein sequence ID" value="MBB6481554.1"/>
    <property type="molecule type" value="Genomic_DNA"/>
</dbReference>
<keyword evidence="2" id="KW-0472">Membrane</keyword>
<keyword evidence="4" id="KW-1185">Reference proteome</keyword>
<feature type="transmembrane region" description="Helical" evidence="2">
    <location>
        <begin position="100"/>
        <end position="119"/>
    </location>
</feature>
<feature type="transmembrane region" description="Helical" evidence="2">
    <location>
        <begin position="226"/>
        <end position="248"/>
    </location>
</feature>
<keyword evidence="2" id="KW-0812">Transmembrane</keyword>
<feature type="transmembrane region" description="Helical" evidence="2">
    <location>
        <begin position="34"/>
        <end position="52"/>
    </location>
</feature>
<gene>
    <name evidence="3" type="ORF">HNR50_003234</name>
</gene>
<keyword evidence="1" id="KW-0813">Transport</keyword>
<keyword evidence="2" id="KW-1133">Transmembrane helix</keyword>
<evidence type="ECO:0000256" key="2">
    <source>
        <dbReference type="SAM" id="Phobius"/>
    </source>
</evidence>
<name>A0A841R8E6_9SPIO</name>
<organism evidence="3 4">
    <name type="scientific">Spirochaeta isovalerica</name>
    <dbReference type="NCBI Taxonomy" id="150"/>
    <lineage>
        <taxon>Bacteria</taxon>
        <taxon>Pseudomonadati</taxon>
        <taxon>Spirochaetota</taxon>
        <taxon>Spirochaetia</taxon>
        <taxon>Spirochaetales</taxon>
        <taxon>Spirochaetaceae</taxon>
        <taxon>Spirochaeta</taxon>
    </lineage>
</organism>
<feature type="transmembrane region" description="Helical" evidence="2">
    <location>
        <begin position="166"/>
        <end position="186"/>
    </location>
</feature>
<accession>A0A841R8E6</accession>
<evidence type="ECO:0000313" key="3">
    <source>
        <dbReference type="EMBL" id="MBB6481554.1"/>
    </source>
</evidence>
<feature type="transmembrane region" description="Helical" evidence="2">
    <location>
        <begin position="260"/>
        <end position="280"/>
    </location>
</feature>
<protein>
    <submittedName>
        <fullName evidence="3">Uncharacterized protein</fullName>
    </submittedName>
</protein>